<dbReference type="InterPro" id="IPR012965">
    <property type="entry name" value="Msb1/Mug8_dom"/>
</dbReference>
<feature type="compositionally biased region" description="Basic and acidic residues" evidence="1">
    <location>
        <begin position="746"/>
        <end position="763"/>
    </location>
</feature>
<evidence type="ECO:0000259" key="2">
    <source>
        <dbReference type="Pfam" id="PF08101"/>
    </source>
</evidence>
<protein>
    <recommendedName>
        <fullName evidence="2">Meiotically up-regulated protein Msb1/Mug8 domain-containing protein</fullName>
    </recommendedName>
</protein>
<dbReference type="AlphaFoldDB" id="A0A1D2VI82"/>
<dbReference type="OrthoDB" id="3362494at2759"/>
<evidence type="ECO:0000313" key="4">
    <source>
        <dbReference type="Proteomes" id="UP000095038"/>
    </source>
</evidence>
<dbReference type="GO" id="GO:0005935">
    <property type="term" value="C:cellular bud neck"/>
    <property type="evidence" value="ECO:0007669"/>
    <property type="project" value="TreeGrafter"/>
</dbReference>
<keyword evidence="4" id="KW-1185">Reference proteome</keyword>
<feature type="region of interest" description="Disordered" evidence="1">
    <location>
        <begin position="399"/>
        <end position="423"/>
    </location>
</feature>
<organism evidence="3 4">
    <name type="scientific">Ascoidea rubescens DSM 1968</name>
    <dbReference type="NCBI Taxonomy" id="1344418"/>
    <lineage>
        <taxon>Eukaryota</taxon>
        <taxon>Fungi</taxon>
        <taxon>Dikarya</taxon>
        <taxon>Ascomycota</taxon>
        <taxon>Saccharomycotina</taxon>
        <taxon>Saccharomycetes</taxon>
        <taxon>Ascoideaceae</taxon>
        <taxon>Ascoidea</taxon>
    </lineage>
</organism>
<accession>A0A1D2VI82</accession>
<dbReference type="PANTHER" id="PTHR28093:SF1">
    <property type="entry name" value="MORPHOGENESIS-RELATED PROTEIN MSB1"/>
    <property type="match status" value="1"/>
</dbReference>
<name>A0A1D2VI82_9ASCO</name>
<feature type="compositionally biased region" description="Low complexity" evidence="1">
    <location>
        <begin position="399"/>
        <end position="412"/>
    </location>
</feature>
<dbReference type="GO" id="GO:0005934">
    <property type="term" value="C:cellular bud tip"/>
    <property type="evidence" value="ECO:0007669"/>
    <property type="project" value="TreeGrafter"/>
</dbReference>
<sequence>MLVNIFKINNSKSSHRDLPISNPSPTLNSQLNPLDFQIQRDTVPKNISHDSNNNFKKENSFRTFVNYPISLGHNNNNNNISSPYYNDSIINTLPKNIALTHQISFNGYAMNENTNGHLKNHTRNQPSNVSNIYSDAIFSNFSTGSHANSDSLTSADCSSFDFYNNNLLFKLIQDINRDRMKCYARYHIFNSVLFETSLYNKLPFNILIRNGINHHTSRVVIHALTRKLKEYLNSDQSYSSNIKQEDRILPFDVFTPSLSQLEDSILKDSKEFLSSLFPYEGCSLKGEELDIIISHQNIKIIINSLKLIWANLPNGLFPWSSYKKFVKKEEETGYPKTSFYQILPFCLPSNDYPYIIQEYLDIILLFCYKNCIGNIDDLNELLYTAAQLFFELPTQNDTNANADTNTNTNTTDKSLNDHPTNSDTDQVDFIPNGSPPIEDIHSNRQLYYIRGRAFQRIFLSYVRNIDYDNSNFKNDLSISFLNDIPLNPYPPVPFVSPHKEMGLVLSIPSDYIESNNYTTELNYKNLIQNVVSCNCKIYSSQTIFRNEEQHFIDKLIENPFSAFKSFVSLISLKYLSKFDPSILYLENSSRKNNDGSNIKSMNGVYHHLNSNQNSYQLYSVDEFLNSTIGAHNINTDDTHIRKSPKIQPERYEIEENPIKVSKIEVNEWLVNTWKLETQLKKLKATIFAKFKSPIGHCQWLILCVDERRLKENPCSLDLNQGNHEEKSEYGKDTENNNDQSLINNERNFENRSIVENKNEERPVLEVNNDFQNNEDTDEDDYEQSNAELCQASEKISISRPENAPIIVSSQNNSIYSKSAKLRNSLDNLSNKSLTPSFPMINVDINQSLVQSLDADNYPYEMKYYVNSNSSNVEFLDSRSQNNQAKANHNNRDFSNSSIPGNRHAFQMFALPRLVSTVEPLNIHKNIISSKEDII</sequence>
<dbReference type="GeneID" id="30962655"/>
<feature type="compositionally biased region" description="Polar residues" evidence="1">
    <location>
        <begin position="736"/>
        <end position="745"/>
    </location>
</feature>
<feature type="compositionally biased region" description="Acidic residues" evidence="1">
    <location>
        <begin position="772"/>
        <end position="782"/>
    </location>
</feature>
<dbReference type="EMBL" id="KV454479">
    <property type="protein sequence ID" value="ODV61319.1"/>
    <property type="molecule type" value="Genomic_DNA"/>
</dbReference>
<gene>
    <name evidence="3" type="ORF">ASCRUDRAFT_13009</name>
</gene>
<dbReference type="InParanoid" id="A0A1D2VI82"/>
<feature type="domain" description="Meiotically up-regulated protein Msb1/Mug8" evidence="2">
    <location>
        <begin position="267"/>
        <end position="677"/>
    </location>
</feature>
<dbReference type="Pfam" id="PF08101">
    <property type="entry name" value="Msb1-Mug8_dom"/>
    <property type="match status" value="1"/>
</dbReference>
<dbReference type="RefSeq" id="XP_020047626.1">
    <property type="nucleotide sequence ID" value="XM_020189019.1"/>
</dbReference>
<evidence type="ECO:0000256" key="1">
    <source>
        <dbReference type="SAM" id="MobiDB-lite"/>
    </source>
</evidence>
<dbReference type="InterPro" id="IPR037508">
    <property type="entry name" value="Msb1/Mug8"/>
</dbReference>
<reference evidence="4" key="1">
    <citation type="submission" date="2016-05" db="EMBL/GenBank/DDBJ databases">
        <title>Comparative genomics of biotechnologically important yeasts.</title>
        <authorList>
            <consortium name="DOE Joint Genome Institute"/>
            <person name="Riley R."/>
            <person name="Haridas S."/>
            <person name="Wolfe K.H."/>
            <person name="Lopes M.R."/>
            <person name="Hittinger C.T."/>
            <person name="Goker M."/>
            <person name="Salamov A."/>
            <person name="Wisecaver J."/>
            <person name="Long T.M."/>
            <person name="Aerts A.L."/>
            <person name="Barry K."/>
            <person name="Choi C."/>
            <person name="Clum A."/>
            <person name="Coughlan A.Y."/>
            <person name="Deshpande S."/>
            <person name="Douglass A.P."/>
            <person name="Hanson S.J."/>
            <person name="Klenk H.-P."/>
            <person name="Labutti K."/>
            <person name="Lapidus A."/>
            <person name="Lindquist E."/>
            <person name="Lipzen A."/>
            <person name="Meier-Kolthoff J.P."/>
            <person name="Ohm R.A."/>
            <person name="Otillar R.P."/>
            <person name="Pangilinan J."/>
            <person name="Peng Y."/>
            <person name="Rokas A."/>
            <person name="Rosa C.A."/>
            <person name="Scheuner C."/>
            <person name="Sibirny A.A."/>
            <person name="Slot J.C."/>
            <person name="Stielow J.B."/>
            <person name="Sun H."/>
            <person name="Kurtzman C.P."/>
            <person name="Blackwell M."/>
            <person name="Grigoriev I.V."/>
            <person name="Jeffries T.W."/>
        </authorList>
    </citation>
    <scope>NUCLEOTIDE SEQUENCE [LARGE SCALE GENOMIC DNA]</scope>
    <source>
        <strain evidence="4">DSM 1968</strain>
    </source>
</reference>
<feature type="compositionally biased region" description="Basic and acidic residues" evidence="1">
    <location>
        <begin position="722"/>
        <end position="734"/>
    </location>
</feature>
<proteinExistence type="predicted"/>
<feature type="region of interest" description="Disordered" evidence="1">
    <location>
        <begin position="714"/>
        <end position="783"/>
    </location>
</feature>
<dbReference type="PANTHER" id="PTHR28093">
    <property type="entry name" value="MORPHOGENESIS-RELATED PROTEIN MSB1"/>
    <property type="match status" value="1"/>
</dbReference>
<evidence type="ECO:0000313" key="3">
    <source>
        <dbReference type="EMBL" id="ODV61319.1"/>
    </source>
</evidence>
<dbReference type="Proteomes" id="UP000095038">
    <property type="component" value="Unassembled WGS sequence"/>
</dbReference>